<evidence type="ECO:0000256" key="2">
    <source>
        <dbReference type="ARBA" id="ARBA00022771"/>
    </source>
</evidence>
<dbReference type="InterPro" id="IPR026555">
    <property type="entry name" value="NSL3/Tex30"/>
</dbReference>
<keyword evidence="9" id="KW-1185">Reference proteome</keyword>
<evidence type="ECO:0000256" key="6">
    <source>
        <dbReference type="SAM" id="MobiDB-lite"/>
    </source>
</evidence>
<dbReference type="RefSeq" id="XP_029341350.1">
    <property type="nucleotide sequence ID" value="XM_029485490.1"/>
</dbReference>
<dbReference type="Pfam" id="PF05485">
    <property type="entry name" value="THAP"/>
    <property type="match status" value="1"/>
</dbReference>
<evidence type="ECO:0000259" key="7">
    <source>
        <dbReference type="PROSITE" id="PS50950"/>
    </source>
</evidence>
<dbReference type="PANTHER" id="PTHR13136:SF16">
    <property type="entry name" value="KAT8 REGULATORY NSL COMPLEX SUBUNIT 3"/>
    <property type="match status" value="1"/>
</dbReference>
<dbReference type="AlphaFoldDB" id="A0A8R2JLP5"/>
<sequence>MEMVFLLSGYATQSNDVETGNNVILPMKQNIREENIEKAVVNNFKSPRPSLRLTRNNEDKSNKNIPDHTSGSGLRCSVENCFNRHSKNLSLFGYPKCFTLRKKWIEKCGIKKYPDNIVKHGTRVCSTYFELERFKNTSLKIRLKPGAVSSLFFDSDLFKSKPNALFYHIVNHPTNLAQLFFLFSEISTDDVDIETIDKDEKLLTYRPDVEAKSIESYRNSKLPRDPETWEDNINKQQWNKLKQTLFEKALSILYSNRLSRLTYEGTVREYVQKIISTEKSVTEMHHLLTNYTHWDISLTQWLHRIFISNLPDDYLASYIDILEKLKQIAPSFVNDMISANSIECSKQEIKSKPINLEEPVDPFNLMLTTYPPLKLPKNPVIILVPDFPGYCTQPNTRTYDWMNALSYLAELDVALTMKVPWSYEEYSREEELDIETSLDTMVDSTRSKVVSVRFEDPNRPIILAGVGVSAAIACQVAVLENVEGLVCLGFFVNSSEVKRG</sequence>
<dbReference type="GO" id="GO:0008270">
    <property type="term" value="F:zinc ion binding"/>
    <property type="evidence" value="ECO:0007669"/>
    <property type="project" value="UniProtKB-KW"/>
</dbReference>
<keyword evidence="3" id="KW-0862">Zinc</keyword>
<dbReference type="InterPro" id="IPR056519">
    <property type="entry name" value="KANSL3_1st"/>
</dbReference>
<name>A0A8R2JLP5_ACYPI</name>
<dbReference type="OrthoDB" id="5982876at2759"/>
<dbReference type="SMART" id="SM00980">
    <property type="entry name" value="THAP"/>
    <property type="match status" value="1"/>
</dbReference>
<dbReference type="PANTHER" id="PTHR13136">
    <property type="entry name" value="TESTIS DEVELOPMENT PROTEIN PRTD"/>
    <property type="match status" value="1"/>
</dbReference>
<feature type="compositionally biased region" description="Basic and acidic residues" evidence="6">
    <location>
        <begin position="55"/>
        <end position="66"/>
    </location>
</feature>
<keyword evidence="2 5" id="KW-0863">Zinc-finger</keyword>
<reference evidence="8" key="2">
    <citation type="submission" date="2022-06" db="UniProtKB">
        <authorList>
            <consortium name="EnsemblMetazoa"/>
        </authorList>
    </citation>
    <scope>IDENTIFICATION</scope>
</reference>
<dbReference type="Proteomes" id="UP000007819">
    <property type="component" value="Chromosome X"/>
</dbReference>
<keyword evidence="4 5" id="KW-0238">DNA-binding</keyword>
<dbReference type="GO" id="GO:0003677">
    <property type="term" value="F:DNA binding"/>
    <property type="evidence" value="ECO:0007669"/>
    <property type="project" value="UniProtKB-UniRule"/>
</dbReference>
<feature type="region of interest" description="Disordered" evidence="6">
    <location>
        <begin position="47"/>
        <end position="69"/>
    </location>
</feature>
<dbReference type="InterPro" id="IPR006612">
    <property type="entry name" value="THAP_Znf"/>
</dbReference>
<keyword evidence="1" id="KW-0479">Metal-binding</keyword>
<organism evidence="8 9">
    <name type="scientific">Acyrthosiphon pisum</name>
    <name type="common">Pea aphid</name>
    <dbReference type="NCBI Taxonomy" id="7029"/>
    <lineage>
        <taxon>Eukaryota</taxon>
        <taxon>Metazoa</taxon>
        <taxon>Ecdysozoa</taxon>
        <taxon>Arthropoda</taxon>
        <taxon>Hexapoda</taxon>
        <taxon>Insecta</taxon>
        <taxon>Pterygota</taxon>
        <taxon>Neoptera</taxon>
        <taxon>Paraneoptera</taxon>
        <taxon>Hemiptera</taxon>
        <taxon>Sternorrhyncha</taxon>
        <taxon>Aphidomorpha</taxon>
        <taxon>Aphidoidea</taxon>
        <taxon>Aphididae</taxon>
        <taxon>Macrosiphini</taxon>
        <taxon>Acyrthosiphon</taxon>
    </lineage>
</organism>
<dbReference type="GeneID" id="100569372"/>
<dbReference type="KEGG" id="api:100569372"/>
<feature type="domain" description="THAP-type" evidence="7">
    <location>
        <begin position="65"/>
        <end position="152"/>
    </location>
</feature>
<evidence type="ECO:0000256" key="4">
    <source>
        <dbReference type="ARBA" id="ARBA00023125"/>
    </source>
</evidence>
<dbReference type="SUPFAM" id="SSF57716">
    <property type="entry name" value="Glucocorticoid receptor-like (DNA-binding domain)"/>
    <property type="match status" value="1"/>
</dbReference>
<proteinExistence type="predicted"/>
<evidence type="ECO:0000256" key="3">
    <source>
        <dbReference type="ARBA" id="ARBA00022833"/>
    </source>
</evidence>
<accession>A0A8R2JLP5</accession>
<evidence type="ECO:0000256" key="1">
    <source>
        <dbReference type="ARBA" id="ARBA00022723"/>
    </source>
</evidence>
<protein>
    <recommendedName>
        <fullName evidence="7">THAP-type domain-containing protein</fullName>
    </recommendedName>
</protein>
<evidence type="ECO:0000256" key="5">
    <source>
        <dbReference type="PROSITE-ProRule" id="PRU00309"/>
    </source>
</evidence>
<dbReference type="EnsemblMetazoa" id="XM_029485490.1">
    <property type="protein sequence ID" value="XP_029341350.1"/>
    <property type="gene ID" value="LOC100569372"/>
</dbReference>
<dbReference type="GO" id="GO:0045944">
    <property type="term" value="P:positive regulation of transcription by RNA polymerase II"/>
    <property type="evidence" value="ECO:0007669"/>
    <property type="project" value="TreeGrafter"/>
</dbReference>
<dbReference type="SMART" id="SM00692">
    <property type="entry name" value="DM3"/>
    <property type="match status" value="1"/>
</dbReference>
<reference evidence="9" key="1">
    <citation type="submission" date="2010-06" db="EMBL/GenBank/DDBJ databases">
        <authorList>
            <person name="Jiang H."/>
            <person name="Abraham K."/>
            <person name="Ali S."/>
            <person name="Alsbrooks S.L."/>
            <person name="Anim B.N."/>
            <person name="Anosike U.S."/>
            <person name="Attaway T."/>
            <person name="Bandaranaike D.P."/>
            <person name="Battles P.K."/>
            <person name="Bell S.N."/>
            <person name="Bell A.V."/>
            <person name="Beltran B."/>
            <person name="Bickham C."/>
            <person name="Bustamante Y."/>
            <person name="Caleb T."/>
            <person name="Canada A."/>
            <person name="Cardenas V."/>
            <person name="Carter K."/>
            <person name="Chacko J."/>
            <person name="Chandrabose M.N."/>
            <person name="Chavez D."/>
            <person name="Chavez A."/>
            <person name="Chen L."/>
            <person name="Chu H.-S."/>
            <person name="Claassen K.J."/>
            <person name="Cockrell R."/>
            <person name="Collins M."/>
            <person name="Cooper J.A."/>
            <person name="Cree A."/>
            <person name="Curry S.M."/>
            <person name="Da Y."/>
            <person name="Dao M.D."/>
            <person name="Das B."/>
            <person name="Davila M.-L."/>
            <person name="Davy-Carroll L."/>
            <person name="Denson S."/>
            <person name="Dinh H."/>
            <person name="Ebong V.E."/>
            <person name="Edwards J.R."/>
            <person name="Egan A."/>
            <person name="El-Daye J."/>
            <person name="Escobedo L."/>
            <person name="Fernandez S."/>
            <person name="Fernando P.R."/>
            <person name="Flagg N."/>
            <person name="Forbes L.D."/>
            <person name="Fowler R.G."/>
            <person name="Fu Q."/>
            <person name="Gabisi R.A."/>
            <person name="Ganer J."/>
            <person name="Garbino Pronczuk A."/>
            <person name="Garcia R.M."/>
            <person name="Garner T."/>
            <person name="Garrett T.E."/>
            <person name="Gonzalez D.A."/>
            <person name="Hamid H."/>
            <person name="Hawkins E.S."/>
            <person name="Hirani K."/>
            <person name="Hogues M.E."/>
            <person name="Hollins B."/>
            <person name="Hsiao C.-H."/>
            <person name="Jabil R."/>
            <person name="James M.L."/>
            <person name="Jhangiani S.N."/>
            <person name="Johnson B."/>
            <person name="Johnson Q."/>
            <person name="Joshi V."/>
            <person name="Kalu J.B."/>
            <person name="Kam C."/>
            <person name="Kashfia A."/>
            <person name="Keebler J."/>
            <person name="Kisamo H."/>
            <person name="Kovar C.L."/>
            <person name="Lago L.A."/>
            <person name="Lai C.-Y."/>
            <person name="Laidlaw J."/>
            <person name="Lara F."/>
            <person name="Le T.-K."/>
            <person name="Lee S.L."/>
            <person name="Legall F.H."/>
            <person name="Lemon S.J."/>
            <person name="Lewis L.R."/>
            <person name="Li B."/>
            <person name="Liu Y."/>
            <person name="Liu Y.-S."/>
            <person name="Lopez J."/>
            <person name="Lozado R.J."/>
            <person name="Lu J."/>
            <person name="Madu R.C."/>
            <person name="Maheshwari M."/>
            <person name="Maheshwari R."/>
            <person name="Malloy K."/>
            <person name="Martinez E."/>
            <person name="Mathew T."/>
            <person name="Mercado I.C."/>
            <person name="Mercado C."/>
            <person name="Meyer B."/>
            <person name="Montgomery K."/>
            <person name="Morgan M.B."/>
            <person name="Munidasa M."/>
            <person name="Nazareth L.V."/>
            <person name="Nelson J."/>
            <person name="Ng B.M."/>
            <person name="Nguyen N.B."/>
            <person name="Nguyen P.Q."/>
            <person name="Nguyen T."/>
            <person name="Obregon M."/>
            <person name="Okwuonu G.O."/>
            <person name="Onwere C.G."/>
            <person name="Orozco G."/>
            <person name="Parra A."/>
            <person name="Patel S."/>
            <person name="Patil S."/>
            <person name="Perez A."/>
            <person name="Perez Y."/>
            <person name="Pham C."/>
            <person name="Primus E.L."/>
            <person name="Pu L.-L."/>
            <person name="Puazo M."/>
            <person name="Qin X."/>
            <person name="Quiroz J.B."/>
            <person name="Reese J."/>
            <person name="Richards S."/>
            <person name="Rives C.M."/>
            <person name="Robberts R."/>
            <person name="Ruiz S.J."/>
            <person name="Ruiz M.J."/>
            <person name="Santibanez J."/>
            <person name="Schneider B.W."/>
            <person name="Sisson I."/>
            <person name="Smith M."/>
            <person name="Sodergren E."/>
            <person name="Song X.-Z."/>
            <person name="Song B.B."/>
            <person name="Summersgill H."/>
            <person name="Thelus R."/>
            <person name="Thornton R.D."/>
            <person name="Trejos Z.Y."/>
            <person name="Usmani K."/>
            <person name="Vattathil S."/>
            <person name="Villasana D."/>
            <person name="Walker D.L."/>
            <person name="Wang S."/>
            <person name="Wang K."/>
            <person name="White C.S."/>
            <person name="Williams A.C."/>
            <person name="Williamson J."/>
            <person name="Wilson K."/>
            <person name="Woghiren I.O."/>
            <person name="Woodworth J.R."/>
            <person name="Worley K.C."/>
            <person name="Wright R.A."/>
            <person name="Wu W."/>
            <person name="Young L."/>
            <person name="Zhang L."/>
            <person name="Zhang J."/>
            <person name="Zhu Y."/>
            <person name="Muzny D.M."/>
            <person name="Weinstock G."/>
            <person name="Gibbs R.A."/>
        </authorList>
    </citation>
    <scope>NUCLEOTIDE SEQUENCE [LARGE SCALE GENOMIC DNA]</scope>
    <source>
        <strain evidence="9">LSR1</strain>
    </source>
</reference>
<evidence type="ECO:0000313" key="9">
    <source>
        <dbReference type="Proteomes" id="UP000007819"/>
    </source>
</evidence>
<dbReference type="PROSITE" id="PS50950">
    <property type="entry name" value="ZF_THAP"/>
    <property type="match status" value="1"/>
</dbReference>
<dbReference type="Pfam" id="PF23154">
    <property type="entry name" value="KANSL3_1st"/>
    <property type="match status" value="1"/>
</dbReference>
<dbReference type="GO" id="GO:0044545">
    <property type="term" value="C:NSL complex"/>
    <property type="evidence" value="ECO:0007669"/>
    <property type="project" value="TreeGrafter"/>
</dbReference>
<evidence type="ECO:0000313" key="8">
    <source>
        <dbReference type="EnsemblMetazoa" id="XP_029341350.1"/>
    </source>
</evidence>